<dbReference type="GO" id="GO:0003964">
    <property type="term" value="F:RNA-directed DNA polymerase activity"/>
    <property type="evidence" value="ECO:0007669"/>
    <property type="project" value="UniProtKB-KW"/>
</dbReference>
<keyword evidence="1" id="KW-0548">Nucleotidyltransferase</keyword>
<keyword evidence="1" id="KW-0695">RNA-directed DNA polymerase</keyword>
<sequence length="175" mass="20395">NIINVLQRNTKLPLPLFFIGVKPLYQQQRHFQNRPILSLINKNRKALRTLLASSILSLPRLWSHKNLFASSTTFPVILNEKIIPKVDSVKYFANIATHIKIKTKSLNFKLHKFRHLLRSNITLMNKLFARLYLMIYDFGDLPIFLSSIFFKNFTLCYVSYLSLHNDLSICTCPLG</sequence>
<name>A0A6G0WW05_APHCR</name>
<proteinExistence type="predicted"/>
<feature type="non-terminal residue" evidence="1">
    <location>
        <position position="1"/>
    </location>
</feature>
<keyword evidence="2" id="KW-1185">Reference proteome</keyword>
<evidence type="ECO:0000313" key="1">
    <source>
        <dbReference type="EMBL" id="KAF0731650.1"/>
    </source>
</evidence>
<dbReference type="AlphaFoldDB" id="A0A6G0WW05"/>
<comment type="caution">
    <text evidence="1">The sequence shown here is derived from an EMBL/GenBank/DDBJ whole genome shotgun (WGS) entry which is preliminary data.</text>
</comment>
<evidence type="ECO:0000313" key="2">
    <source>
        <dbReference type="Proteomes" id="UP000478052"/>
    </source>
</evidence>
<protein>
    <submittedName>
        <fullName evidence="1">Putative RNA-directed DNA polymerase</fullName>
    </submittedName>
</protein>
<keyword evidence="1" id="KW-0808">Transferase</keyword>
<organism evidence="1 2">
    <name type="scientific">Aphis craccivora</name>
    <name type="common">Cowpea aphid</name>
    <dbReference type="NCBI Taxonomy" id="307492"/>
    <lineage>
        <taxon>Eukaryota</taxon>
        <taxon>Metazoa</taxon>
        <taxon>Ecdysozoa</taxon>
        <taxon>Arthropoda</taxon>
        <taxon>Hexapoda</taxon>
        <taxon>Insecta</taxon>
        <taxon>Pterygota</taxon>
        <taxon>Neoptera</taxon>
        <taxon>Paraneoptera</taxon>
        <taxon>Hemiptera</taxon>
        <taxon>Sternorrhyncha</taxon>
        <taxon>Aphidomorpha</taxon>
        <taxon>Aphidoidea</taxon>
        <taxon>Aphididae</taxon>
        <taxon>Aphidini</taxon>
        <taxon>Aphis</taxon>
        <taxon>Aphis</taxon>
    </lineage>
</organism>
<dbReference type="Proteomes" id="UP000478052">
    <property type="component" value="Unassembled WGS sequence"/>
</dbReference>
<dbReference type="EMBL" id="VUJU01008380">
    <property type="protein sequence ID" value="KAF0731650.1"/>
    <property type="molecule type" value="Genomic_DNA"/>
</dbReference>
<feature type="non-terminal residue" evidence="1">
    <location>
        <position position="175"/>
    </location>
</feature>
<accession>A0A6G0WW05</accession>
<gene>
    <name evidence="1" type="ORF">FWK35_00036840</name>
</gene>
<reference evidence="1 2" key="1">
    <citation type="submission" date="2019-08" db="EMBL/GenBank/DDBJ databases">
        <title>Whole genome of Aphis craccivora.</title>
        <authorList>
            <person name="Voronova N.V."/>
            <person name="Shulinski R.S."/>
            <person name="Bandarenka Y.V."/>
            <person name="Zhorov D.G."/>
            <person name="Warner D."/>
        </authorList>
    </citation>
    <scope>NUCLEOTIDE SEQUENCE [LARGE SCALE GENOMIC DNA]</scope>
    <source>
        <strain evidence="1">180601</strain>
        <tissue evidence="1">Whole Body</tissue>
    </source>
</reference>